<evidence type="ECO:0000313" key="2">
    <source>
        <dbReference type="Proteomes" id="UP000792457"/>
    </source>
</evidence>
<gene>
    <name evidence="1" type="ORF">J437_LFUL019330</name>
</gene>
<proteinExistence type="predicted"/>
<keyword evidence="2" id="KW-1185">Reference proteome</keyword>
<name>A0A8K0KS53_LADFU</name>
<sequence length="269" mass="30524">MQSKKCKQLFKEVPHGSCECSSYGKVIGELKQLIVELKKEIELMKNGPTAASSTFNYDTMNSVVLEVNDRNRRCKDVIVFGAPEKLEGESVTHDSDFAKRLVNTVLPNASSNLDFRFTRLGRNATNKPRTLKLTLSSEEQVFEFLKSFDLLKSSGNDFIRSLSSSRDRTLMERNYLQTLRSELQIRMDAGEQNLTIKYIKGIPKIISKNKVPWEVSLLSIVMPCLTLIFYYQNVRGIRTKLTELSLATSVSNCDVIVFTETWLTSAILT</sequence>
<reference evidence="1" key="2">
    <citation type="submission" date="2017-10" db="EMBL/GenBank/DDBJ databases">
        <title>Ladona fulva Genome sequencing and assembly.</title>
        <authorList>
            <person name="Murali S."/>
            <person name="Richards S."/>
            <person name="Bandaranaike D."/>
            <person name="Bellair M."/>
            <person name="Blankenburg K."/>
            <person name="Chao H."/>
            <person name="Dinh H."/>
            <person name="Doddapaneni H."/>
            <person name="Dugan-Rocha S."/>
            <person name="Elkadiri S."/>
            <person name="Gnanaolivu R."/>
            <person name="Hernandez B."/>
            <person name="Skinner E."/>
            <person name="Javaid M."/>
            <person name="Lee S."/>
            <person name="Li M."/>
            <person name="Ming W."/>
            <person name="Munidasa M."/>
            <person name="Muniz J."/>
            <person name="Nguyen L."/>
            <person name="Hughes D."/>
            <person name="Osuji N."/>
            <person name="Pu L.-L."/>
            <person name="Puazo M."/>
            <person name="Qu C."/>
            <person name="Quiroz J."/>
            <person name="Raj R."/>
            <person name="Weissenberger G."/>
            <person name="Xin Y."/>
            <person name="Zou X."/>
            <person name="Han Y."/>
            <person name="Worley K."/>
            <person name="Muzny D."/>
            <person name="Gibbs R."/>
        </authorList>
    </citation>
    <scope>NUCLEOTIDE SEQUENCE</scope>
    <source>
        <strain evidence="1">Sampled in the wild</strain>
    </source>
</reference>
<dbReference type="OrthoDB" id="6738932at2759"/>
<evidence type="ECO:0000313" key="1">
    <source>
        <dbReference type="EMBL" id="KAG8239980.1"/>
    </source>
</evidence>
<reference evidence="1" key="1">
    <citation type="submission" date="2013-04" db="EMBL/GenBank/DDBJ databases">
        <authorList>
            <person name="Qu J."/>
            <person name="Murali S.C."/>
            <person name="Bandaranaike D."/>
            <person name="Bellair M."/>
            <person name="Blankenburg K."/>
            <person name="Chao H."/>
            <person name="Dinh H."/>
            <person name="Doddapaneni H."/>
            <person name="Downs B."/>
            <person name="Dugan-Rocha S."/>
            <person name="Elkadiri S."/>
            <person name="Gnanaolivu R.D."/>
            <person name="Hernandez B."/>
            <person name="Javaid M."/>
            <person name="Jayaseelan J.C."/>
            <person name="Lee S."/>
            <person name="Li M."/>
            <person name="Ming W."/>
            <person name="Munidasa M."/>
            <person name="Muniz J."/>
            <person name="Nguyen L."/>
            <person name="Ongeri F."/>
            <person name="Osuji N."/>
            <person name="Pu L.-L."/>
            <person name="Puazo M."/>
            <person name="Qu C."/>
            <person name="Quiroz J."/>
            <person name="Raj R."/>
            <person name="Weissenberger G."/>
            <person name="Xin Y."/>
            <person name="Zou X."/>
            <person name="Han Y."/>
            <person name="Richards S."/>
            <person name="Worley K."/>
            <person name="Muzny D."/>
            <person name="Gibbs R."/>
        </authorList>
    </citation>
    <scope>NUCLEOTIDE SEQUENCE</scope>
    <source>
        <strain evidence="1">Sampled in the wild</strain>
    </source>
</reference>
<comment type="caution">
    <text evidence="1">The sequence shown here is derived from an EMBL/GenBank/DDBJ whole genome shotgun (WGS) entry which is preliminary data.</text>
</comment>
<dbReference type="Proteomes" id="UP000792457">
    <property type="component" value="Unassembled WGS sequence"/>
</dbReference>
<organism evidence="1 2">
    <name type="scientific">Ladona fulva</name>
    <name type="common">Scarce chaser dragonfly</name>
    <name type="synonym">Libellula fulva</name>
    <dbReference type="NCBI Taxonomy" id="123851"/>
    <lineage>
        <taxon>Eukaryota</taxon>
        <taxon>Metazoa</taxon>
        <taxon>Ecdysozoa</taxon>
        <taxon>Arthropoda</taxon>
        <taxon>Hexapoda</taxon>
        <taxon>Insecta</taxon>
        <taxon>Pterygota</taxon>
        <taxon>Palaeoptera</taxon>
        <taxon>Odonata</taxon>
        <taxon>Epiprocta</taxon>
        <taxon>Anisoptera</taxon>
        <taxon>Libelluloidea</taxon>
        <taxon>Libellulidae</taxon>
        <taxon>Ladona</taxon>
    </lineage>
</organism>
<dbReference type="EMBL" id="KZ310570">
    <property type="protein sequence ID" value="KAG8239980.1"/>
    <property type="molecule type" value="Genomic_DNA"/>
</dbReference>
<dbReference type="AlphaFoldDB" id="A0A8K0KS53"/>
<accession>A0A8K0KS53</accession>
<protein>
    <submittedName>
        <fullName evidence="1">Uncharacterized protein</fullName>
    </submittedName>
</protein>